<dbReference type="OrthoDB" id="9795133at2"/>
<dbReference type="Proteomes" id="UP000031643">
    <property type="component" value="Chromosome"/>
</dbReference>
<dbReference type="InterPro" id="IPR003660">
    <property type="entry name" value="HAMP_dom"/>
</dbReference>
<dbReference type="Pfam" id="PF00672">
    <property type="entry name" value="HAMP"/>
    <property type="match status" value="1"/>
</dbReference>
<dbReference type="GO" id="GO:0000155">
    <property type="term" value="F:phosphorelay sensor kinase activity"/>
    <property type="evidence" value="ECO:0007669"/>
    <property type="project" value="InterPro"/>
</dbReference>
<evidence type="ECO:0000256" key="8">
    <source>
        <dbReference type="ARBA" id="ARBA00022679"/>
    </source>
</evidence>
<comment type="cofactor">
    <cofactor evidence="2">
        <name>heme</name>
        <dbReference type="ChEBI" id="CHEBI:30413"/>
    </cofactor>
</comment>
<keyword evidence="12" id="KW-0067">ATP-binding</keyword>
<evidence type="ECO:0000259" key="23">
    <source>
        <dbReference type="PROSITE" id="PS50113"/>
    </source>
</evidence>
<dbReference type="CDD" id="cd16922">
    <property type="entry name" value="HATPase_EvgS-ArcB-TorS-like"/>
    <property type="match status" value="1"/>
</dbReference>
<evidence type="ECO:0000256" key="14">
    <source>
        <dbReference type="ARBA" id="ARBA00023004"/>
    </source>
</evidence>
<sequence length="971" mass="106730">MSEERQNAATPKRMRFSLAAKMAIWASVFGSVTALGVAALMYMTSSSAVKQMEALATSEALERASVRLGASLDRLKQDTTILSTMPPIQGLIRTRESGGIDPLDDSTEVLWGNRLAHIFTSFLEARPEYFQIRFVSATDDGIEIVRVEKTEDGIQRTPESKLQRKAERPYFRRTLELRPGERFLSDVNLNREYGELEVPHRPTVRAATPVFDDKTGEVFGMIVINADAQDYFRRMAAVLQRGQRLVVANADGDYLYHPDPALSFGFDLGERHLIQDAYPGLGDIDPDTESVVVGADGKSQLHQKRIVIDGDRPDRFLTLGVIEAESGLERQIGADTIRVILTAVAFILGGTALAVFWSRYMTRPLKEVTAAAVSLRRGRRDVDLSGVRERNDETGDLARAFGAMADEISDRELALREQSKALIESNERLSDLNTQLSAVMQTAPDGLIVIDEAGIVQSFNPAAERMFGYSKDEVIGQNVRILMPEPYRREHDGYIRNYLDTGEGQIIGAGREVHALRKDGTTFPIELGVSPMQVGDKQLFLGMTSDISRKKAIERQREERFIARLKRSNEELALARTEAEAATIAKSEFLANMTHELRTPLNIIVGFAGLLAKSKGLRDEDRRFANTIDSSSRALLALVNDILDFSSLEADAAQLHPVPFSMVRLVEEVAASVSLMAEEKNLTVKIERGNAVGEAHFGDPGRLHQVLLNLVNNAVKFTDKGTVTIALSAAEHSDSVQHLRIEVRDTGIGIDPERVETIFNRFTQANSSIHGRYGGTGLGLAISYRLVEMMGGKMGVESVEGKGTTVWFEITLPCMAAQALADDDRADEPQRSSSAARVLVVDDVDLNRDLVSALLEPEGYVISEAAGGAQAIEAVKTGNYDMVLMDVQMPDVDGLQATRTIRAMRGFEHLPIIAMTAQALASQWEKCREAGMSDHLPKPITPATLRAMMSKWAEGAKRVGGDSSSLLKTGR</sequence>
<dbReference type="SUPFAM" id="SSF55874">
    <property type="entry name" value="ATPase domain of HSP90 chaperone/DNA topoisomerase II/histidine kinase"/>
    <property type="match status" value="1"/>
</dbReference>
<dbReference type="CDD" id="cd17546">
    <property type="entry name" value="REC_hyHK_CKI1_RcsC-like"/>
    <property type="match status" value="1"/>
</dbReference>
<dbReference type="STRING" id="1384459.GL4_3235"/>
<dbReference type="FunFam" id="3.30.565.10:FF:000010">
    <property type="entry name" value="Sensor histidine kinase RcsC"/>
    <property type="match status" value="1"/>
</dbReference>
<dbReference type="EC" id="2.7.13.3" evidence="4"/>
<evidence type="ECO:0000256" key="15">
    <source>
        <dbReference type="ARBA" id="ARBA00023012"/>
    </source>
</evidence>
<proteinExistence type="predicted"/>
<dbReference type="SUPFAM" id="SSF52172">
    <property type="entry name" value="CheY-like"/>
    <property type="match status" value="1"/>
</dbReference>
<protein>
    <recommendedName>
        <fullName evidence="17">Sensor protein FixL</fullName>
        <ecNumber evidence="4">2.7.13.3</ecNumber>
    </recommendedName>
</protein>
<keyword evidence="14" id="KW-0408">Iron</keyword>
<keyword evidence="15" id="KW-0902">Two-component regulatory system</keyword>
<evidence type="ECO:0000256" key="10">
    <source>
        <dbReference type="ARBA" id="ARBA00022741"/>
    </source>
</evidence>
<dbReference type="SUPFAM" id="SSF103190">
    <property type="entry name" value="Sensory domain-like"/>
    <property type="match status" value="1"/>
</dbReference>
<dbReference type="Pfam" id="PF02518">
    <property type="entry name" value="HATPase_c"/>
    <property type="match status" value="1"/>
</dbReference>
<dbReference type="Gene3D" id="6.10.340.10">
    <property type="match status" value="1"/>
</dbReference>
<dbReference type="PRINTS" id="PR00344">
    <property type="entry name" value="BCTRLSENSOR"/>
</dbReference>
<comment type="subcellular location">
    <subcellularLocation>
        <location evidence="3">Cell membrane</location>
        <topology evidence="3">Multi-pass membrane protein</topology>
    </subcellularLocation>
</comment>
<dbReference type="PROSITE" id="PS50885">
    <property type="entry name" value="HAMP"/>
    <property type="match status" value="1"/>
</dbReference>
<dbReference type="HOGENOM" id="CLU_305392_0_0_5"/>
<dbReference type="GO" id="GO:0005524">
    <property type="term" value="F:ATP binding"/>
    <property type="evidence" value="ECO:0007669"/>
    <property type="project" value="UniProtKB-KW"/>
</dbReference>
<feature type="modified residue" description="4-aspartylphosphate" evidence="18">
    <location>
        <position position="886"/>
    </location>
</feature>
<dbReference type="InterPro" id="IPR036097">
    <property type="entry name" value="HisK_dim/P_sf"/>
</dbReference>
<evidence type="ECO:0000259" key="24">
    <source>
        <dbReference type="PROSITE" id="PS50885"/>
    </source>
</evidence>
<dbReference type="InterPro" id="IPR036890">
    <property type="entry name" value="HATPase_C_sf"/>
</dbReference>
<dbReference type="SMART" id="SM00091">
    <property type="entry name" value="PAS"/>
    <property type="match status" value="1"/>
</dbReference>
<dbReference type="NCBIfam" id="TIGR00229">
    <property type="entry name" value="sensory_box"/>
    <property type="match status" value="1"/>
</dbReference>
<dbReference type="Gene3D" id="1.10.287.130">
    <property type="match status" value="1"/>
</dbReference>
<evidence type="ECO:0000313" key="26">
    <source>
        <dbReference type="Proteomes" id="UP000031643"/>
    </source>
</evidence>
<keyword evidence="11" id="KW-0418">Kinase</keyword>
<feature type="transmembrane region" description="Helical" evidence="19">
    <location>
        <begin position="22"/>
        <end position="43"/>
    </location>
</feature>
<gene>
    <name evidence="25" type="ORF">GL4_3235</name>
</gene>
<comment type="catalytic activity">
    <reaction evidence="1">
        <text>ATP + protein L-histidine = ADP + protein N-phospho-L-histidine.</text>
        <dbReference type="EC" id="2.7.13.3"/>
    </reaction>
</comment>
<dbReference type="AlphaFoldDB" id="A0A0A8K780"/>
<dbReference type="PROSITE" id="PS50113">
    <property type="entry name" value="PAC"/>
    <property type="match status" value="1"/>
</dbReference>
<feature type="domain" description="HAMP" evidence="24">
    <location>
        <begin position="359"/>
        <end position="413"/>
    </location>
</feature>
<evidence type="ECO:0000256" key="11">
    <source>
        <dbReference type="ARBA" id="ARBA00022777"/>
    </source>
</evidence>
<dbReference type="PROSITE" id="PS50109">
    <property type="entry name" value="HIS_KIN"/>
    <property type="match status" value="1"/>
</dbReference>
<feature type="domain" description="Histidine kinase" evidence="20">
    <location>
        <begin position="592"/>
        <end position="814"/>
    </location>
</feature>
<dbReference type="SMART" id="SM00387">
    <property type="entry name" value="HATPase_c"/>
    <property type="match status" value="1"/>
</dbReference>
<dbReference type="SUPFAM" id="SSF55785">
    <property type="entry name" value="PYP-like sensor domain (PAS domain)"/>
    <property type="match status" value="1"/>
</dbReference>
<evidence type="ECO:0000256" key="1">
    <source>
        <dbReference type="ARBA" id="ARBA00000085"/>
    </source>
</evidence>
<dbReference type="Gene3D" id="3.30.450.20">
    <property type="entry name" value="PAS domain"/>
    <property type="match status" value="2"/>
</dbReference>
<dbReference type="CDD" id="cd00130">
    <property type="entry name" value="PAS"/>
    <property type="match status" value="1"/>
</dbReference>
<dbReference type="Pfam" id="PF00989">
    <property type="entry name" value="PAS"/>
    <property type="match status" value="1"/>
</dbReference>
<feature type="domain" description="PAC" evidence="23">
    <location>
        <begin position="509"/>
        <end position="559"/>
    </location>
</feature>
<dbReference type="Pfam" id="PF00072">
    <property type="entry name" value="Response_reg"/>
    <property type="match status" value="1"/>
</dbReference>
<evidence type="ECO:0000256" key="6">
    <source>
        <dbReference type="ARBA" id="ARBA00022553"/>
    </source>
</evidence>
<comment type="function">
    <text evidence="16">Putative oxygen sensor; modulates the activity of FixJ, a transcriptional activator of nitrogen fixation fixK gene. FixL probably acts as a kinase that phosphorylates FixJ.</text>
</comment>
<keyword evidence="7" id="KW-0479">Metal-binding</keyword>
<dbReference type="PROSITE" id="PS50110">
    <property type="entry name" value="RESPONSE_REGULATORY"/>
    <property type="match status" value="1"/>
</dbReference>
<dbReference type="GO" id="GO:0005886">
    <property type="term" value="C:plasma membrane"/>
    <property type="evidence" value="ECO:0007669"/>
    <property type="project" value="UniProtKB-SubCell"/>
</dbReference>
<name>A0A0A8K780_9HYPH</name>
<feature type="domain" description="Response regulatory" evidence="21">
    <location>
        <begin position="837"/>
        <end position="953"/>
    </location>
</feature>
<dbReference type="InterPro" id="IPR000700">
    <property type="entry name" value="PAS-assoc_C"/>
</dbReference>
<dbReference type="CDD" id="cd06225">
    <property type="entry name" value="HAMP"/>
    <property type="match status" value="1"/>
</dbReference>
<dbReference type="InterPro" id="IPR001789">
    <property type="entry name" value="Sig_transdc_resp-reg_receiver"/>
</dbReference>
<reference evidence="25 26" key="1">
    <citation type="submission" date="2014-09" db="EMBL/GenBank/DDBJ databases">
        <title>Genome sequencing of Methyloceanibacter caenitepidi Gela4.</title>
        <authorList>
            <person name="Takeuchi M."/>
            <person name="Susumu S."/>
            <person name="Kamagata Y."/>
            <person name="Oshima K."/>
            <person name="Hattori M."/>
            <person name="Iwasaki W."/>
        </authorList>
    </citation>
    <scope>NUCLEOTIDE SEQUENCE [LARGE SCALE GENOMIC DNA]</scope>
    <source>
        <strain evidence="25 26">Gela4</strain>
    </source>
</reference>
<accession>A0A0A8K780</accession>
<dbReference type="CDD" id="cd00082">
    <property type="entry name" value="HisKA"/>
    <property type="match status" value="1"/>
</dbReference>
<evidence type="ECO:0000256" key="3">
    <source>
        <dbReference type="ARBA" id="ARBA00004651"/>
    </source>
</evidence>
<keyword evidence="13 19" id="KW-1133">Transmembrane helix</keyword>
<keyword evidence="8" id="KW-0808">Transferase</keyword>
<dbReference type="Gene3D" id="3.40.50.2300">
    <property type="match status" value="1"/>
</dbReference>
<dbReference type="SMART" id="SM00304">
    <property type="entry name" value="HAMP"/>
    <property type="match status" value="1"/>
</dbReference>
<dbReference type="SUPFAM" id="SSF158472">
    <property type="entry name" value="HAMP domain-like"/>
    <property type="match status" value="1"/>
</dbReference>
<evidence type="ECO:0000256" key="17">
    <source>
        <dbReference type="ARBA" id="ARBA00070616"/>
    </source>
</evidence>
<dbReference type="InterPro" id="IPR003661">
    <property type="entry name" value="HisK_dim/P_dom"/>
</dbReference>
<dbReference type="KEGG" id="mcg:GL4_3235"/>
<dbReference type="Pfam" id="PF21623">
    <property type="entry name" value="HK_sensor_dom_bact"/>
    <property type="match status" value="1"/>
</dbReference>
<dbReference type="InterPro" id="IPR035965">
    <property type="entry name" value="PAS-like_dom_sf"/>
</dbReference>
<keyword evidence="9 19" id="KW-0812">Transmembrane</keyword>
<dbReference type="InterPro" id="IPR013767">
    <property type="entry name" value="PAS_fold"/>
</dbReference>
<feature type="domain" description="PAS" evidence="22">
    <location>
        <begin position="432"/>
        <end position="502"/>
    </location>
</feature>
<dbReference type="Pfam" id="PF00512">
    <property type="entry name" value="HisKA"/>
    <property type="match status" value="1"/>
</dbReference>
<keyword evidence="7" id="KW-0349">Heme</keyword>
<evidence type="ECO:0000256" key="16">
    <source>
        <dbReference type="ARBA" id="ARBA00059827"/>
    </source>
</evidence>
<keyword evidence="26" id="KW-1185">Reference proteome</keyword>
<evidence type="ECO:0000256" key="7">
    <source>
        <dbReference type="ARBA" id="ARBA00022617"/>
    </source>
</evidence>
<dbReference type="InterPro" id="IPR000014">
    <property type="entry name" value="PAS"/>
</dbReference>
<evidence type="ECO:0000256" key="12">
    <source>
        <dbReference type="ARBA" id="ARBA00022840"/>
    </source>
</evidence>
<evidence type="ECO:0000259" key="21">
    <source>
        <dbReference type="PROSITE" id="PS50110"/>
    </source>
</evidence>
<evidence type="ECO:0000256" key="4">
    <source>
        <dbReference type="ARBA" id="ARBA00012438"/>
    </source>
</evidence>
<dbReference type="GO" id="GO:0006355">
    <property type="term" value="P:regulation of DNA-templated transcription"/>
    <property type="evidence" value="ECO:0007669"/>
    <property type="project" value="InterPro"/>
</dbReference>
<dbReference type="Gene3D" id="3.30.565.10">
    <property type="entry name" value="Histidine kinase-like ATPase, C-terminal domain"/>
    <property type="match status" value="1"/>
</dbReference>
<evidence type="ECO:0000259" key="22">
    <source>
        <dbReference type="PROSITE" id="PS50112"/>
    </source>
</evidence>
<keyword evidence="5" id="KW-1003">Cell membrane</keyword>
<keyword evidence="10" id="KW-0547">Nucleotide-binding</keyword>
<organism evidence="25 26">
    <name type="scientific">Methyloceanibacter caenitepidi</name>
    <dbReference type="NCBI Taxonomy" id="1384459"/>
    <lineage>
        <taxon>Bacteria</taxon>
        <taxon>Pseudomonadati</taxon>
        <taxon>Pseudomonadota</taxon>
        <taxon>Alphaproteobacteria</taxon>
        <taxon>Hyphomicrobiales</taxon>
        <taxon>Hyphomicrobiaceae</taxon>
        <taxon>Methyloceanibacter</taxon>
    </lineage>
</organism>
<dbReference type="FunFam" id="3.30.450.20:FF:000060">
    <property type="entry name" value="Sensor protein FixL"/>
    <property type="match status" value="1"/>
</dbReference>
<dbReference type="PROSITE" id="PS50112">
    <property type="entry name" value="PAS"/>
    <property type="match status" value="1"/>
</dbReference>
<evidence type="ECO:0000256" key="19">
    <source>
        <dbReference type="SAM" id="Phobius"/>
    </source>
</evidence>
<keyword evidence="6 18" id="KW-0597">Phosphoprotein</keyword>
<evidence type="ECO:0000256" key="9">
    <source>
        <dbReference type="ARBA" id="ARBA00022692"/>
    </source>
</evidence>
<evidence type="ECO:0000256" key="2">
    <source>
        <dbReference type="ARBA" id="ARBA00001971"/>
    </source>
</evidence>
<dbReference type="InterPro" id="IPR004358">
    <property type="entry name" value="Sig_transdc_His_kin-like_C"/>
</dbReference>
<dbReference type="InterPro" id="IPR048760">
    <property type="entry name" value="VP0354-like_sensor_dom"/>
</dbReference>
<dbReference type="InterPro" id="IPR011006">
    <property type="entry name" value="CheY-like_superfamily"/>
</dbReference>
<dbReference type="PANTHER" id="PTHR45339">
    <property type="entry name" value="HYBRID SIGNAL TRANSDUCTION HISTIDINE KINASE J"/>
    <property type="match status" value="1"/>
</dbReference>
<dbReference type="SUPFAM" id="SSF47384">
    <property type="entry name" value="Homodimeric domain of signal transducing histidine kinase"/>
    <property type="match status" value="1"/>
</dbReference>
<dbReference type="SMART" id="SM00388">
    <property type="entry name" value="HisKA"/>
    <property type="match status" value="1"/>
</dbReference>
<evidence type="ECO:0000256" key="5">
    <source>
        <dbReference type="ARBA" id="ARBA00022475"/>
    </source>
</evidence>
<evidence type="ECO:0000259" key="20">
    <source>
        <dbReference type="PROSITE" id="PS50109"/>
    </source>
</evidence>
<dbReference type="InterPro" id="IPR005467">
    <property type="entry name" value="His_kinase_dom"/>
</dbReference>
<keyword evidence="19" id="KW-0472">Membrane</keyword>
<dbReference type="EMBL" id="AP014648">
    <property type="protein sequence ID" value="BAQ18666.1"/>
    <property type="molecule type" value="Genomic_DNA"/>
</dbReference>
<dbReference type="InterPro" id="IPR029151">
    <property type="entry name" value="Sensor-like_sf"/>
</dbReference>
<dbReference type="InterPro" id="IPR003594">
    <property type="entry name" value="HATPase_dom"/>
</dbReference>
<evidence type="ECO:0000256" key="13">
    <source>
        <dbReference type="ARBA" id="ARBA00022989"/>
    </source>
</evidence>
<evidence type="ECO:0000313" key="25">
    <source>
        <dbReference type="EMBL" id="BAQ18666.1"/>
    </source>
</evidence>
<dbReference type="SMART" id="SM00448">
    <property type="entry name" value="REC"/>
    <property type="match status" value="1"/>
</dbReference>
<dbReference type="PANTHER" id="PTHR45339:SF1">
    <property type="entry name" value="HYBRID SIGNAL TRANSDUCTION HISTIDINE KINASE J"/>
    <property type="match status" value="1"/>
</dbReference>
<evidence type="ECO:0000256" key="18">
    <source>
        <dbReference type="PROSITE-ProRule" id="PRU00169"/>
    </source>
</evidence>